<accession>A0AAE9XUM8</accession>
<dbReference type="AlphaFoldDB" id="A0AAE9XUM8"/>
<evidence type="ECO:0000313" key="2">
    <source>
        <dbReference type="EMBL" id="WCL53913.1"/>
    </source>
</evidence>
<evidence type="ECO:0000313" key="3">
    <source>
        <dbReference type="Proteomes" id="UP001217500"/>
    </source>
</evidence>
<name>A0AAE9XUM8_9PROT</name>
<keyword evidence="3" id="KW-1185">Reference proteome</keyword>
<gene>
    <name evidence="2" type="ORF">PH603_15350</name>
</gene>
<dbReference type="InterPro" id="IPR007420">
    <property type="entry name" value="DUF465"/>
</dbReference>
<dbReference type="Gene3D" id="6.10.280.50">
    <property type="match status" value="1"/>
</dbReference>
<dbReference type="Proteomes" id="UP001217500">
    <property type="component" value="Chromosome"/>
</dbReference>
<dbReference type="RefSeq" id="WP_289503621.1">
    <property type="nucleotide sequence ID" value="NZ_CP116805.1"/>
</dbReference>
<reference evidence="2" key="1">
    <citation type="submission" date="2023-01" db="EMBL/GenBank/DDBJ databases">
        <title>The genome sequence of Kordiimonadaceae bacterium 6D33.</title>
        <authorList>
            <person name="Liu Y."/>
        </authorList>
    </citation>
    <scope>NUCLEOTIDE SEQUENCE</scope>
    <source>
        <strain evidence="2">6D33</strain>
    </source>
</reference>
<dbReference type="EMBL" id="CP116805">
    <property type="protein sequence ID" value="WCL53913.1"/>
    <property type="molecule type" value="Genomic_DNA"/>
</dbReference>
<dbReference type="InterPro" id="IPR038444">
    <property type="entry name" value="DUF465_sf"/>
</dbReference>
<protein>
    <submittedName>
        <fullName evidence="2">DUF465 domain-containing protein</fullName>
    </submittedName>
</protein>
<feature type="coiled-coil region" evidence="1">
    <location>
        <begin position="7"/>
        <end position="55"/>
    </location>
</feature>
<sequence length="56" mass="6738">MSLQTHVESLTAKHAEIEEIITREEHRPNPDTIRLMQLKRKKLRIKEELNKLVVRH</sequence>
<organism evidence="2 3">
    <name type="scientific">Gimibacter soli</name>
    <dbReference type="NCBI Taxonomy" id="3024400"/>
    <lineage>
        <taxon>Bacteria</taxon>
        <taxon>Pseudomonadati</taxon>
        <taxon>Pseudomonadota</taxon>
        <taxon>Alphaproteobacteria</taxon>
        <taxon>Kordiimonadales</taxon>
        <taxon>Temperatibacteraceae</taxon>
        <taxon>Gimibacter</taxon>
    </lineage>
</organism>
<evidence type="ECO:0000256" key="1">
    <source>
        <dbReference type="SAM" id="Coils"/>
    </source>
</evidence>
<proteinExistence type="predicted"/>
<keyword evidence="1" id="KW-0175">Coiled coil</keyword>
<dbReference type="KEGG" id="gso:PH603_15350"/>
<dbReference type="Pfam" id="PF04325">
    <property type="entry name" value="DUF465"/>
    <property type="match status" value="1"/>
</dbReference>